<dbReference type="AlphaFoldDB" id="A0A914BET0"/>
<feature type="transmembrane region" description="Helical" evidence="1">
    <location>
        <begin position="7"/>
        <end position="29"/>
    </location>
</feature>
<keyword evidence="1" id="KW-1133">Transmembrane helix</keyword>
<organism evidence="2 3">
    <name type="scientific">Patiria miniata</name>
    <name type="common">Bat star</name>
    <name type="synonym">Asterina miniata</name>
    <dbReference type="NCBI Taxonomy" id="46514"/>
    <lineage>
        <taxon>Eukaryota</taxon>
        <taxon>Metazoa</taxon>
        <taxon>Echinodermata</taxon>
        <taxon>Eleutherozoa</taxon>
        <taxon>Asterozoa</taxon>
        <taxon>Asteroidea</taxon>
        <taxon>Valvatacea</taxon>
        <taxon>Valvatida</taxon>
        <taxon>Asterinidae</taxon>
        <taxon>Patiria</taxon>
    </lineage>
</organism>
<dbReference type="EnsemblMetazoa" id="XM_038218000.1">
    <property type="protein sequence ID" value="XP_038073928.1"/>
    <property type="gene ID" value="LOC119742005"/>
</dbReference>
<evidence type="ECO:0000313" key="2">
    <source>
        <dbReference type="EnsemblMetazoa" id="XP_038073927.1"/>
    </source>
</evidence>
<keyword evidence="1" id="KW-0472">Membrane</keyword>
<keyword evidence="1" id="KW-0812">Transmembrane</keyword>
<dbReference type="OrthoDB" id="10056934at2759"/>
<dbReference type="GeneID" id="119742005"/>
<dbReference type="RefSeq" id="XP_038073928.1">
    <property type="nucleotide sequence ID" value="XM_038218000.1"/>
</dbReference>
<proteinExistence type="predicted"/>
<dbReference type="RefSeq" id="XP_038073927.1">
    <property type="nucleotide sequence ID" value="XM_038217999.1"/>
</dbReference>
<accession>A0A914BET0</accession>
<sequence length="346" mass="38312">MSDKATGVCGIVGIIFVVLGGIAVFGLWMDQCQLGHGDSLNIQVDQVTLLSPPTDNVFLGWESLFGKPADEISVNIHSAVLCGHATKAQEIFEGETLRFGESLSINSFFNYGVSFWLEESDGGFEGADDLSQVVEIPRSQMDSMRTTLDSGAADYIQLNYSVVVEGRNIFQENSWFGFLAENLCVSALDFVFGPWTGKAVGKAVLFNAGDMAKLYNAVKLEHKVGTLTKKSLMKSVVTYQFRVGAKKAVVKPFQRNVIAMLKEWAMNQTMLDEEITNTVNYLKEQEVYTDNDQLDKGLDIYRTVNDELGKLAGYLDSLTDSLEFCLAEILPPSEDALYYLSMTVRR</sequence>
<dbReference type="Proteomes" id="UP000887568">
    <property type="component" value="Unplaced"/>
</dbReference>
<evidence type="ECO:0000256" key="1">
    <source>
        <dbReference type="SAM" id="Phobius"/>
    </source>
</evidence>
<protein>
    <submittedName>
        <fullName evidence="2">Uncharacterized protein</fullName>
    </submittedName>
</protein>
<dbReference type="EnsemblMetazoa" id="XM_038217999.1">
    <property type="protein sequence ID" value="XP_038073927.1"/>
    <property type="gene ID" value="LOC119742005"/>
</dbReference>
<name>A0A914BET0_PATMI</name>
<reference evidence="2" key="1">
    <citation type="submission" date="2022-11" db="UniProtKB">
        <authorList>
            <consortium name="EnsemblMetazoa"/>
        </authorList>
    </citation>
    <scope>IDENTIFICATION</scope>
</reference>
<keyword evidence="3" id="KW-1185">Reference proteome</keyword>
<evidence type="ECO:0000313" key="3">
    <source>
        <dbReference type="Proteomes" id="UP000887568"/>
    </source>
</evidence>